<dbReference type="InterPro" id="IPR026870">
    <property type="entry name" value="Zinc_ribbon_dom"/>
</dbReference>
<feature type="transmembrane region" description="Helical" evidence="5">
    <location>
        <begin position="72"/>
        <end position="91"/>
    </location>
</feature>
<keyword evidence="4 5" id="KW-0472">Membrane</keyword>
<dbReference type="Proteomes" id="UP000005326">
    <property type="component" value="Unassembled WGS sequence"/>
</dbReference>
<evidence type="ECO:0000256" key="2">
    <source>
        <dbReference type="ARBA" id="ARBA00022692"/>
    </source>
</evidence>
<dbReference type="InterPro" id="IPR019109">
    <property type="entry name" value="MamF_MmsF"/>
</dbReference>
<keyword evidence="8" id="KW-1185">Reference proteome</keyword>
<evidence type="ECO:0000256" key="1">
    <source>
        <dbReference type="ARBA" id="ARBA00004141"/>
    </source>
</evidence>
<accession>B0MQY4</accession>
<dbReference type="EMBL" id="ABCA03000053">
    <property type="protein sequence ID" value="EDR99901.1"/>
    <property type="molecule type" value="Genomic_DNA"/>
</dbReference>
<evidence type="ECO:0000313" key="7">
    <source>
        <dbReference type="EMBL" id="EDR99901.1"/>
    </source>
</evidence>
<gene>
    <name evidence="7" type="ORF">EUBSIR_02251</name>
</gene>
<dbReference type="AlphaFoldDB" id="B0MQY4"/>
<keyword evidence="2 5" id="KW-0812">Transmembrane</keyword>
<feature type="domain" description="Zinc-ribbon" evidence="6">
    <location>
        <begin position="13"/>
        <end position="34"/>
    </location>
</feature>
<evidence type="ECO:0000256" key="5">
    <source>
        <dbReference type="SAM" id="Phobius"/>
    </source>
</evidence>
<protein>
    <recommendedName>
        <fullName evidence="6">Zinc-ribbon domain-containing protein</fullName>
    </recommendedName>
</protein>
<reference evidence="7" key="2">
    <citation type="submission" date="2014-06" db="EMBL/GenBank/DDBJ databases">
        <title>Draft genome sequence of Eubacterium siraeum (DSM 15702).</title>
        <authorList>
            <person name="Sudarsanam P."/>
            <person name="Ley R."/>
            <person name="Guruge J."/>
            <person name="Turnbaugh P.J."/>
            <person name="Mahowald M."/>
            <person name="Liep D."/>
            <person name="Gordon J."/>
        </authorList>
    </citation>
    <scope>NUCLEOTIDE SEQUENCE</scope>
    <source>
        <strain evidence="7">DSM 15702</strain>
    </source>
</reference>
<evidence type="ECO:0000259" key="6">
    <source>
        <dbReference type="Pfam" id="PF13240"/>
    </source>
</evidence>
<name>B0MQY4_9FIRM</name>
<keyword evidence="3 5" id="KW-1133">Transmembrane helix</keyword>
<reference evidence="7" key="1">
    <citation type="submission" date="2007-10" db="EMBL/GenBank/DDBJ databases">
        <authorList>
            <person name="Fulton L."/>
            <person name="Clifton S."/>
            <person name="Fulton B."/>
            <person name="Xu J."/>
            <person name="Minx P."/>
            <person name="Pepin K.H."/>
            <person name="Johnson M."/>
            <person name="Thiruvilangam P."/>
            <person name="Bhonagiri V."/>
            <person name="Nash W.E."/>
            <person name="Mardis E.R."/>
            <person name="Wilson R.K."/>
        </authorList>
    </citation>
    <scope>NUCLEOTIDE SEQUENCE [LARGE SCALE GENOMIC DNA]</scope>
    <source>
        <strain evidence="7">DSM 15702</strain>
    </source>
</reference>
<proteinExistence type="predicted"/>
<sequence>MFKYYSEVTTMAFCNKCGNQLPDGANNCPNCGAPAGNAQQNTQNAQNFVNNMMNTNDTTSQFDPQDINDNKGMSVLAYIGFLFLVPLLACPNSKFARYHTNQGLVLFLLEFALGIVTGILGIIPIAGLIIGGLLSAVGGIFTLVLMIMGIINAAQGQAKELPLIGKITLLK</sequence>
<dbReference type="Pfam" id="PF13240">
    <property type="entry name" value="Zn_Ribbon_1"/>
    <property type="match status" value="1"/>
</dbReference>
<comment type="caution">
    <text evidence="7">The sequence shown here is derived from an EMBL/GenBank/DDBJ whole genome shotgun (WGS) entry which is preliminary data.</text>
</comment>
<organism evidence="7 8">
    <name type="scientific">[Eubacterium] siraeum DSM 15702</name>
    <dbReference type="NCBI Taxonomy" id="428128"/>
    <lineage>
        <taxon>Bacteria</taxon>
        <taxon>Bacillati</taxon>
        <taxon>Bacillota</taxon>
        <taxon>Clostridia</taxon>
        <taxon>Eubacteriales</taxon>
        <taxon>Oscillospiraceae</taxon>
        <taxon>Oscillospiraceae incertae sedis</taxon>
    </lineage>
</organism>
<evidence type="ECO:0000256" key="4">
    <source>
        <dbReference type="ARBA" id="ARBA00023136"/>
    </source>
</evidence>
<dbReference type="Pfam" id="PF09685">
    <property type="entry name" value="MamF_MmsF"/>
    <property type="match status" value="1"/>
</dbReference>
<feature type="transmembrane region" description="Helical" evidence="5">
    <location>
        <begin position="103"/>
        <end position="123"/>
    </location>
</feature>
<evidence type="ECO:0000256" key="3">
    <source>
        <dbReference type="ARBA" id="ARBA00022989"/>
    </source>
</evidence>
<feature type="transmembrane region" description="Helical" evidence="5">
    <location>
        <begin position="129"/>
        <end position="151"/>
    </location>
</feature>
<comment type="subcellular location">
    <subcellularLocation>
        <location evidence="1">Membrane</location>
        <topology evidence="1">Multi-pass membrane protein</topology>
    </subcellularLocation>
</comment>
<evidence type="ECO:0000313" key="8">
    <source>
        <dbReference type="Proteomes" id="UP000005326"/>
    </source>
</evidence>